<gene>
    <name evidence="5 6" type="primary">rpmC</name>
    <name evidence="6" type="ORF">COU47_01615</name>
</gene>
<dbReference type="Pfam" id="PF00831">
    <property type="entry name" value="Ribosomal_L29"/>
    <property type="match status" value="1"/>
</dbReference>
<comment type="caution">
    <text evidence="6">The sequence shown here is derived from an EMBL/GenBank/DDBJ whole genome shotgun (WGS) entry which is preliminary data.</text>
</comment>
<dbReference type="InterPro" id="IPR001854">
    <property type="entry name" value="Ribosomal_uL29"/>
</dbReference>
<evidence type="ECO:0000256" key="5">
    <source>
        <dbReference type="HAMAP-Rule" id="MF_00374"/>
    </source>
</evidence>
<proteinExistence type="inferred from homology"/>
<name>A0A2H0TDX8_9BACT</name>
<protein>
    <recommendedName>
        <fullName evidence="4 5">Large ribosomal subunit protein uL29</fullName>
    </recommendedName>
</protein>
<comment type="similarity">
    <text evidence="1 5">Belongs to the universal ribosomal protein uL29 family.</text>
</comment>
<evidence type="ECO:0000256" key="4">
    <source>
        <dbReference type="ARBA" id="ARBA00035204"/>
    </source>
</evidence>
<dbReference type="GO" id="GO:0003735">
    <property type="term" value="F:structural constituent of ribosome"/>
    <property type="evidence" value="ECO:0007669"/>
    <property type="project" value="InterPro"/>
</dbReference>
<dbReference type="AlphaFoldDB" id="A0A2H0TDX8"/>
<accession>A0A2H0TDX8</accession>
<evidence type="ECO:0000313" key="7">
    <source>
        <dbReference type="Proteomes" id="UP000231503"/>
    </source>
</evidence>
<dbReference type="InterPro" id="IPR036049">
    <property type="entry name" value="Ribosomal_uL29_sf"/>
</dbReference>
<evidence type="ECO:0000313" key="6">
    <source>
        <dbReference type="EMBL" id="PIR69759.1"/>
    </source>
</evidence>
<evidence type="ECO:0000256" key="3">
    <source>
        <dbReference type="ARBA" id="ARBA00023274"/>
    </source>
</evidence>
<keyword evidence="2 5" id="KW-0689">Ribosomal protein</keyword>
<evidence type="ECO:0000256" key="2">
    <source>
        <dbReference type="ARBA" id="ARBA00022980"/>
    </source>
</evidence>
<organism evidence="6 7">
    <name type="scientific">Candidatus Niyogibacteria bacterium CG10_big_fil_rev_8_21_14_0_10_46_36</name>
    <dbReference type="NCBI Taxonomy" id="1974726"/>
    <lineage>
        <taxon>Bacteria</taxon>
        <taxon>Candidatus Niyogiibacteriota</taxon>
    </lineage>
</organism>
<keyword evidence="3 5" id="KW-0687">Ribonucleoprotein</keyword>
<dbReference type="EMBL" id="PFCO01000003">
    <property type="protein sequence ID" value="PIR69759.1"/>
    <property type="molecule type" value="Genomic_DNA"/>
</dbReference>
<dbReference type="NCBIfam" id="TIGR00012">
    <property type="entry name" value="L29"/>
    <property type="match status" value="1"/>
</dbReference>
<dbReference type="Proteomes" id="UP000231503">
    <property type="component" value="Unassembled WGS sequence"/>
</dbReference>
<dbReference type="HAMAP" id="MF_00374">
    <property type="entry name" value="Ribosomal_uL29"/>
    <property type="match status" value="1"/>
</dbReference>
<sequence>MKMKDIQNRNTEELMQMLKDNRGGLRDFRFQVGQGKAKNNKQGREMKRTIARILTHLNTKHHG</sequence>
<dbReference type="GO" id="GO:1990904">
    <property type="term" value="C:ribonucleoprotein complex"/>
    <property type="evidence" value="ECO:0007669"/>
    <property type="project" value="UniProtKB-KW"/>
</dbReference>
<dbReference type="SUPFAM" id="SSF46561">
    <property type="entry name" value="Ribosomal protein L29 (L29p)"/>
    <property type="match status" value="1"/>
</dbReference>
<evidence type="ECO:0000256" key="1">
    <source>
        <dbReference type="ARBA" id="ARBA00009254"/>
    </source>
</evidence>
<dbReference type="Gene3D" id="1.10.287.310">
    <property type="match status" value="1"/>
</dbReference>
<dbReference type="GO" id="GO:0006412">
    <property type="term" value="P:translation"/>
    <property type="evidence" value="ECO:0007669"/>
    <property type="project" value="UniProtKB-UniRule"/>
</dbReference>
<reference evidence="7" key="1">
    <citation type="submission" date="2017-09" db="EMBL/GenBank/DDBJ databases">
        <title>Depth-based differentiation of microbial function through sediment-hosted aquifers and enrichment of novel symbionts in the deep terrestrial subsurface.</title>
        <authorList>
            <person name="Probst A.J."/>
            <person name="Ladd B."/>
            <person name="Jarett J.K."/>
            <person name="Geller-Mcgrath D.E."/>
            <person name="Sieber C.M.K."/>
            <person name="Emerson J.B."/>
            <person name="Anantharaman K."/>
            <person name="Thomas B.C."/>
            <person name="Malmstrom R."/>
            <person name="Stieglmeier M."/>
            <person name="Klingl A."/>
            <person name="Woyke T."/>
            <person name="Ryan C.M."/>
            <person name="Banfield J.F."/>
        </authorList>
    </citation>
    <scope>NUCLEOTIDE SEQUENCE [LARGE SCALE GENOMIC DNA]</scope>
</reference>
<dbReference type="GO" id="GO:0005840">
    <property type="term" value="C:ribosome"/>
    <property type="evidence" value="ECO:0007669"/>
    <property type="project" value="UniProtKB-KW"/>
</dbReference>